<dbReference type="PROSITE" id="PS51203">
    <property type="entry name" value="CS"/>
    <property type="match status" value="1"/>
</dbReference>
<evidence type="ECO:0000313" key="7">
    <source>
        <dbReference type="EMBL" id="PWN22975.1"/>
    </source>
</evidence>
<organism evidence="7 8">
    <name type="scientific">Pseudomicrostroma glucosiphilum</name>
    <dbReference type="NCBI Taxonomy" id="1684307"/>
    <lineage>
        <taxon>Eukaryota</taxon>
        <taxon>Fungi</taxon>
        <taxon>Dikarya</taxon>
        <taxon>Basidiomycota</taxon>
        <taxon>Ustilaginomycotina</taxon>
        <taxon>Exobasidiomycetes</taxon>
        <taxon>Microstromatales</taxon>
        <taxon>Microstromatales incertae sedis</taxon>
        <taxon>Pseudomicrostroma</taxon>
    </lineage>
</organism>
<comment type="function">
    <text evidence="3">Required for nuclear movement. May interact between microtubules and nuclei and/or may be involved in the generation of force used to move nuclei during interphase.</text>
</comment>
<dbReference type="STRING" id="1684307.A0A316UIF0"/>
<dbReference type="Gene3D" id="2.60.40.790">
    <property type="match status" value="1"/>
</dbReference>
<dbReference type="FunFam" id="2.60.40.790:FF:000001">
    <property type="entry name" value="Nuclear migration protein nudC"/>
    <property type="match status" value="1"/>
</dbReference>
<dbReference type="GO" id="GO:0005737">
    <property type="term" value="C:cytoplasm"/>
    <property type="evidence" value="ECO:0007669"/>
    <property type="project" value="UniProtKB-SubCell"/>
</dbReference>
<keyword evidence="8" id="KW-1185">Reference proteome</keyword>
<keyword evidence="2" id="KW-0963">Cytoplasm</keyword>
<protein>
    <recommendedName>
        <fullName evidence="4">Nuclear movement protein nudC</fullName>
    </recommendedName>
</protein>
<dbReference type="PANTHER" id="PTHR12356">
    <property type="entry name" value="NUCLEAR MOVEMENT PROTEIN NUDC"/>
    <property type="match status" value="1"/>
</dbReference>
<dbReference type="RefSeq" id="XP_025350135.1">
    <property type="nucleotide sequence ID" value="XM_025494063.1"/>
</dbReference>
<dbReference type="GeneID" id="37015797"/>
<evidence type="ECO:0000256" key="2">
    <source>
        <dbReference type="ARBA" id="ARBA00022490"/>
    </source>
</evidence>
<gene>
    <name evidence="7" type="ORF">BCV69DRAFT_296940</name>
</gene>
<dbReference type="InterPro" id="IPR037898">
    <property type="entry name" value="NudC_fam"/>
</dbReference>
<evidence type="ECO:0000256" key="4">
    <source>
        <dbReference type="ARBA" id="ARBA00068398"/>
    </source>
</evidence>
<evidence type="ECO:0000259" key="6">
    <source>
        <dbReference type="PROSITE" id="PS51203"/>
    </source>
</evidence>
<dbReference type="AlphaFoldDB" id="A0A316UIF0"/>
<sequence length="205" mass="22744">MDLAAYDALSPAEQAAHDASQRDKEAQEQAALPYRWTQALDHVALNFPVEQGTKAKTLDVKIKKKGLSIARKGGEVLLEGEFPKEVKLEDSVWSLEDSCLISIHLEKSNASEWWPHVFTKDPKIDTTKLTPENSKLSDLDGDTRAMVEKMMFDNRQKQMGLPTSDEQKQQEILKKFQAQHPEMDFSQAKIGGGGAAGAFGGFPSQ</sequence>
<dbReference type="InterPro" id="IPR007052">
    <property type="entry name" value="CS_dom"/>
</dbReference>
<dbReference type="Proteomes" id="UP000245942">
    <property type="component" value="Unassembled WGS sequence"/>
</dbReference>
<dbReference type="CDD" id="cd06467">
    <property type="entry name" value="p23_NUDC_like"/>
    <property type="match status" value="1"/>
</dbReference>
<reference evidence="7 8" key="1">
    <citation type="journal article" date="2018" name="Mol. Biol. Evol.">
        <title>Broad Genomic Sampling Reveals a Smut Pathogenic Ancestry of the Fungal Clade Ustilaginomycotina.</title>
        <authorList>
            <person name="Kijpornyongpan T."/>
            <person name="Mondo S.J."/>
            <person name="Barry K."/>
            <person name="Sandor L."/>
            <person name="Lee J."/>
            <person name="Lipzen A."/>
            <person name="Pangilinan J."/>
            <person name="LaButti K."/>
            <person name="Hainaut M."/>
            <person name="Henrissat B."/>
            <person name="Grigoriev I.V."/>
            <person name="Spatafora J.W."/>
            <person name="Aime M.C."/>
        </authorList>
    </citation>
    <scope>NUCLEOTIDE SEQUENCE [LARGE SCALE GENOMIC DNA]</scope>
    <source>
        <strain evidence="7 8">MCA 4718</strain>
    </source>
</reference>
<feature type="compositionally biased region" description="Basic and acidic residues" evidence="5">
    <location>
        <begin position="15"/>
        <end position="27"/>
    </location>
</feature>
<accession>A0A316UIF0</accession>
<evidence type="ECO:0000313" key="8">
    <source>
        <dbReference type="Proteomes" id="UP000245942"/>
    </source>
</evidence>
<dbReference type="InterPro" id="IPR008978">
    <property type="entry name" value="HSP20-like_chaperone"/>
</dbReference>
<evidence type="ECO:0000256" key="5">
    <source>
        <dbReference type="SAM" id="MobiDB-lite"/>
    </source>
</evidence>
<evidence type="ECO:0000256" key="3">
    <source>
        <dbReference type="ARBA" id="ARBA00059400"/>
    </source>
</evidence>
<dbReference type="GO" id="GO:0051082">
    <property type="term" value="F:unfolded protein binding"/>
    <property type="evidence" value="ECO:0007669"/>
    <property type="project" value="TreeGrafter"/>
</dbReference>
<proteinExistence type="predicted"/>
<feature type="domain" description="CS" evidence="6">
    <location>
        <begin position="29"/>
        <end position="118"/>
    </location>
</feature>
<dbReference type="EMBL" id="KZ819322">
    <property type="protein sequence ID" value="PWN22975.1"/>
    <property type="molecule type" value="Genomic_DNA"/>
</dbReference>
<name>A0A316UIF0_9BASI</name>
<dbReference type="GO" id="GO:0006457">
    <property type="term" value="P:protein folding"/>
    <property type="evidence" value="ECO:0007669"/>
    <property type="project" value="TreeGrafter"/>
</dbReference>
<comment type="subcellular location">
    <subcellularLocation>
        <location evidence="1">Cytoplasm</location>
    </subcellularLocation>
</comment>
<evidence type="ECO:0000256" key="1">
    <source>
        <dbReference type="ARBA" id="ARBA00004496"/>
    </source>
</evidence>
<feature type="compositionally biased region" description="Gly residues" evidence="5">
    <location>
        <begin position="190"/>
        <end position="205"/>
    </location>
</feature>
<dbReference type="OrthoDB" id="416217at2759"/>
<feature type="region of interest" description="Disordered" evidence="5">
    <location>
        <begin position="1"/>
        <end position="27"/>
    </location>
</feature>
<dbReference type="PANTHER" id="PTHR12356:SF3">
    <property type="entry name" value="NUCLEAR MIGRATION PROTEIN NUDC"/>
    <property type="match status" value="1"/>
</dbReference>
<dbReference type="Pfam" id="PF04969">
    <property type="entry name" value="CS"/>
    <property type="match status" value="1"/>
</dbReference>
<dbReference type="SUPFAM" id="SSF49764">
    <property type="entry name" value="HSP20-like chaperones"/>
    <property type="match status" value="1"/>
</dbReference>
<feature type="region of interest" description="Disordered" evidence="5">
    <location>
        <begin position="186"/>
        <end position="205"/>
    </location>
</feature>